<proteinExistence type="predicted"/>
<name>A0ACB8CTL7_DERSI</name>
<protein>
    <submittedName>
        <fullName evidence="1">Uncharacterized protein</fullName>
    </submittedName>
</protein>
<evidence type="ECO:0000313" key="2">
    <source>
        <dbReference type="Proteomes" id="UP000821865"/>
    </source>
</evidence>
<dbReference type="EMBL" id="CM023474">
    <property type="protein sequence ID" value="KAH7950358.1"/>
    <property type="molecule type" value="Genomic_DNA"/>
</dbReference>
<evidence type="ECO:0000313" key="1">
    <source>
        <dbReference type="EMBL" id="KAH7950358.1"/>
    </source>
</evidence>
<accession>A0ACB8CTL7</accession>
<keyword evidence="2" id="KW-1185">Reference proteome</keyword>
<comment type="caution">
    <text evidence="1">The sequence shown here is derived from an EMBL/GenBank/DDBJ whole genome shotgun (WGS) entry which is preliminary data.</text>
</comment>
<gene>
    <name evidence="1" type="ORF">HPB49_023045</name>
</gene>
<organism evidence="1 2">
    <name type="scientific">Dermacentor silvarum</name>
    <name type="common">Tick</name>
    <dbReference type="NCBI Taxonomy" id="543639"/>
    <lineage>
        <taxon>Eukaryota</taxon>
        <taxon>Metazoa</taxon>
        <taxon>Ecdysozoa</taxon>
        <taxon>Arthropoda</taxon>
        <taxon>Chelicerata</taxon>
        <taxon>Arachnida</taxon>
        <taxon>Acari</taxon>
        <taxon>Parasitiformes</taxon>
        <taxon>Ixodida</taxon>
        <taxon>Ixodoidea</taxon>
        <taxon>Ixodidae</taxon>
        <taxon>Rhipicephalinae</taxon>
        <taxon>Dermacentor</taxon>
    </lineage>
</organism>
<sequence length="123" mass="14572">MERKSSSGTLLFLFIGGFLLLVKAESNETGLSEAGPTNRRISIPTIIAQRHCKWNEKWKWCQSPNCAEWRCEYVFSGFPKKCRFGCVSKCFCRPGFFRDYEDKCVGYFRCLYHRKRYQNNRQE</sequence>
<reference evidence="1" key="1">
    <citation type="submission" date="2020-05" db="EMBL/GenBank/DDBJ databases">
        <title>Large-scale comparative analyses of tick genomes elucidate their genetic diversity and vector capacities.</title>
        <authorList>
            <person name="Jia N."/>
            <person name="Wang J."/>
            <person name="Shi W."/>
            <person name="Du L."/>
            <person name="Sun Y."/>
            <person name="Zhan W."/>
            <person name="Jiang J."/>
            <person name="Wang Q."/>
            <person name="Zhang B."/>
            <person name="Ji P."/>
            <person name="Sakyi L.B."/>
            <person name="Cui X."/>
            <person name="Yuan T."/>
            <person name="Jiang B."/>
            <person name="Yang W."/>
            <person name="Lam T.T.-Y."/>
            <person name="Chang Q."/>
            <person name="Ding S."/>
            <person name="Wang X."/>
            <person name="Zhu J."/>
            <person name="Ruan X."/>
            <person name="Zhao L."/>
            <person name="Wei J."/>
            <person name="Que T."/>
            <person name="Du C."/>
            <person name="Cheng J."/>
            <person name="Dai P."/>
            <person name="Han X."/>
            <person name="Huang E."/>
            <person name="Gao Y."/>
            <person name="Liu J."/>
            <person name="Shao H."/>
            <person name="Ye R."/>
            <person name="Li L."/>
            <person name="Wei W."/>
            <person name="Wang X."/>
            <person name="Wang C."/>
            <person name="Yang T."/>
            <person name="Huo Q."/>
            <person name="Li W."/>
            <person name="Guo W."/>
            <person name="Chen H."/>
            <person name="Zhou L."/>
            <person name="Ni X."/>
            <person name="Tian J."/>
            <person name="Zhou Y."/>
            <person name="Sheng Y."/>
            <person name="Liu T."/>
            <person name="Pan Y."/>
            <person name="Xia L."/>
            <person name="Li J."/>
            <person name="Zhao F."/>
            <person name="Cao W."/>
        </authorList>
    </citation>
    <scope>NUCLEOTIDE SEQUENCE</scope>
    <source>
        <strain evidence="1">Dsil-2018</strain>
    </source>
</reference>
<dbReference type="Proteomes" id="UP000821865">
    <property type="component" value="Chromosome 5"/>
</dbReference>